<feature type="compositionally biased region" description="Acidic residues" evidence="5">
    <location>
        <begin position="573"/>
        <end position="584"/>
    </location>
</feature>
<dbReference type="GO" id="GO:0000145">
    <property type="term" value="C:exocyst"/>
    <property type="evidence" value="ECO:0007669"/>
    <property type="project" value="InterPro"/>
</dbReference>
<dbReference type="GO" id="GO:0005546">
    <property type="term" value="F:phosphatidylinositol-4,5-bisphosphate binding"/>
    <property type="evidence" value="ECO:0007669"/>
    <property type="project" value="TreeGrafter"/>
</dbReference>
<dbReference type="Pfam" id="PF09763">
    <property type="entry name" value="Sec3_CC"/>
    <property type="match status" value="1"/>
</dbReference>
<dbReference type="Pfam" id="PF15277">
    <property type="entry name" value="Sec3-PIP2_bind"/>
    <property type="match status" value="1"/>
</dbReference>
<name>A0AA38U5E2_9ASTR</name>
<dbReference type="Pfam" id="PF14223">
    <property type="entry name" value="Retrotran_gag_2"/>
    <property type="match status" value="1"/>
</dbReference>
<dbReference type="Pfam" id="PF07727">
    <property type="entry name" value="RVT_2"/>
    <property type="match status" value="1"/>
</dbReference>
<dbReference type="InterPro" id="IPR036397">
    <property type="entry name" value="RNaseH_sf"/>
</dbReference>
<dbReference type="InterPro" id="IPR043502">
    <property type="entry name" value="DNA/RNA_pol_sf"/>
</dbReference>
<dbReference type="PROSITE" id="PS50994">
    <property type="entry name" value="INTEGRASE"/>
    <property type="match status" value="1"/>
</dbReference>
<keyword evidence="4" id="KW-0175">Coiled coil</keyword>
<dbReference type="Pfam" id="PF00665">
    <property type="entry name" value="rve"/>
    <property type="match status" value="1"/>
</dbReference>
<dbReference type="Pfam" id="PF13976">
    <property type="entry name" value="gag_pre-integrs"/>
    <property type="match status" value="1"/>
</dbReference>
<evidence type="ECO:0000256" key="4">
    <source>
        <dbReference type="ARBA" id="ARBA00023054"/>
    </source>
</evidence>
<feature type="region of interest" description="Disordered" evidence="5">
    <location>
        <begin position="1014"/>
        <end position="1054"/>
    </location>
</feature>
<dbReference type="EMBL" id="JARYMX010000001">
    <property type="protein sequence ID" value="KAJ9567521.1"/>
    <property type="molecule type" value="Genomic_DNA"/>
</dbReference>
<dbReference type="SUPFAM" id="SSF53098">
    <property type="entry name" value="Ribonuclease H-like"/>
    <property type="match status" value="1"/>
</dbReference>
<dbReference type="GO" id="GO:0006887">
    <property type="term" value="P:exocytosis"/>
    <property type="evidence" value="ECO:0007669"/>
    <property type="project" value="UniProtKB-KW"/>
</dbReference>
<dbReference type="InterPro" id="IPR019160">
    <property type="entry name" value="Sec3_CC"/>
</dbReference>
<dbReference type="InterPro" id="IPR025724">
    <property type="entry name" value="GAG-pre-integrase_dom"/>
</dbReference>
<dbReference type="InterPro" id="IPR048628">
    <property type="entry name" value="Sec3_C"/>
</dbReference>
<dbReference type="Gene3D" id="3.30.420.10">
    <property type="entry name" value="Ribonuclease H-like superfamily/Ribonuclease H"/>
    <property type="match status" value="1"/>
</dbReference>
<protein>
    <recommendedName>
        <fullName evidence="6">Integrase catalytic domain-containing protein</fullName>
    </recommendedName>
</protein>
<dbReference type="PANTHER" id="PTHR16092">
    <property type="entry name" value="SEC3/SYNTAXIN-RELATED"/>
    <property type="match status" value="1"/>
</dbReference>
<comment type="caution">
    <text evidence="7">The sequence shown here is derived from an EMBL/GenBank/DDBJ whole genome shotgun (WGS) entry which is preliminary data.</text>
</comment>
<keyword evidence="3" id="KW-0268">Exocytosis</keyword>
<feature type="compositionally biased region" description="Basic and acidic residues" evidence="5">
    <location>
        <begin position="1014"/>
        <end position="1026"/>
    </location>
</feature>
<dbReference type="GO" id="GO:0015074">
    <property type="term" value="P:DNA integration"/>
    <property type="evidence" value="ECO:0007669"/>
    <property type="project" value="InterPro"/>
</dbReference>
<proteinExistence type="inferred from homology"/>
<dbReference type="CDD" id="cd09272">
    <property type="entry name" value="RNase_HI_RT_Ty1"/>
    <property type="match status" value="1"/>
</dbReference>
<sequence>MSRSSTEDKELRQACEAAIEGTKQRVRMAIRVAKSKGAWGKGKIGSKGQGMAKPRVIAVCTKDKGAQTKAFLRVLKYTNGGELEPAKIYKLKSLAKVEVVTSDRSGCTFMLGFDNIRNQRVAPIQWTMRNLDDRNRLLVCILNICKDAMGHLPNVVGIDIVELALWAKEHTSTVSKQNDTENGDGGSEGDNAVEMGNELVSQAEEEDMEALLGTYVMGIGEAEVFSERLKRELHALEAANVHAILESEHLVDEVLKGLESSATYVDDMDEWLSIINVKLRHMREDIEAIEARNNKLERQSINNKALGVELDRLLDRLHIPPEIIGLTAVNFDEGSMRENIRLCDRLRDALRGFDAPALDPSFAKIRAGLKSLNHHPAKFIIVESSYHDVLYQNTARHPKVKEKRAELEIIKLTFVRRACEFMRDHFVSLVDSMTSDKSNFSQRGQLKKPDHANLRSKCKIYARLLHHMKILDKNCLSPLRKAYTHSINQLLRREAREFSTELRAGTKAPKVPSVWFEGSSGSFNNIINIDTSMVSEAYSKMLAVFIPLLVDESIFLARFMRFEASTPDPPNHDDDDASDDDLGENDANQGTLEMGPLNESLRDLLDGIQEDFYAIVDWAHKIDPLMCISMYGLTEQHMSDQKVDAAGYVGLLLDALEDRVTTLFIHFIDDARHQIEKHDRNVKQTGVMSFVPRFALLAARMEQYIQGQYRELVDQAYIKIIGIMFVTLEKISQSDLKHADIFLLENYAAFQNSLYDMANVVPTLAKFYHQASESYEQSCARHISMVIYYHFERLFQFARRMEDLMSTNAPEEVRDKAFPIIRYLVGAISFMSTMKFDLPLLERDTRYPLWKIKMRDVLIQQSLRKCILGRAFLPGAWSEEDKELNDLKAQSLIRLHLSNDVLQDVAEEKTSYQIWTKLDKMFMEKSLPNKLHMKLKLYALRLSEGGSITAHLSKFKEIVGDLKNLEVKYDDEDLGLILLCSLPPSFGTFMDTIIYSRDSLSLDEVYTALSSKEKMTEINPGHEPRAEGLNARGRPFEKCSSSSSKSRSKSRGKPRKFCNFCKRKGHIMDECFKLQAKNKARTRQRVPPVKRMLLSKVKSDIVMVKYVPELRRNLISLSTLDRNGYEFIGKNGVVRAKRGALLMMKALRKTANLYILQGQTVTGDVVVASKKFSDGDLTKLWHLRLGCMSLGGMIELSQRELLNGHKVTDLQFCEHCVYGKTKRVRFSSGIHTTKGPLDYIHSDLWGPARVTSYGGASYMLTIINDFSRRVWAFFLKRKSDVFGTFRDWRMMIEKQSGKEVKYLRMDNGLEFCSEEFNAYCRKNGITRHRTVAHTPQQNGVAERMNRTILEKIRCMLSKSKMPKTFWAEVASTACYLINRSPSVALEKKTPMEVWSGSPADYTDLKIFGCPAYARVDNGKLEPRAIKCNFLGYKDGVKGFRLWCPETKKILISRDVTFDESSMLSDSPPPTSEPISESPKEKPPVEVELPMAQTSSPITTNDLNAASSSTSTGAQVEDDSSSQTVPQAPEPCIARDRGRREIVHPARYTEEADLVAHAFNVAEEMEGTVEPTSYSEAMKLDDADEWLMAMKAEMESLLKSGTWELDLIPKGMVASDDLELEQMDVTTAFLNGELEEEIFMHQPEGFVVSGKEGHVCKLIKSLYGLKQSPRQWYKRFDAFVTAHGLSNSSYDSCVYFKKCDDGSILYLLLYVDDMLIAAKDMGEVQKLKDQLNSEFDMKDLGAAKKMLGMEIVRDRKARKLYLSQEGYVQKVLRRFGMSEAKSVNTPFAPHFKLSSALSPSTQADVAYMVRVPYSSAVGSLMYAMICTRPDLAYAVSMVSGYMANPGKEHWKAVQWIFRYLKGTANLCLHFGRNSSGVLGYTDSDYGKDVDNRRSITRYVFTLDGCAISWRAHLQPTVALSTTEAEYMAVSEAVKEGVWLKGFLGELSERLKVEEVFCDNQGAVLLTKDRVLHDRTKHIDIRHHYIREVVARGDLKVVKISTDDNAADMLTKPLPVAKFNLCLDLVGVDKRDFLNISSKCGSTAGQPAAGQPAVCADFGDVLEQMRIPFQVGMSKTDLRKVIKHSLAGVDKHITLMHKKLVKNMTSEELMPTLWDKCKKEFLDKYDSFAQLAGKVYPSENIPSVTEMRDILASM</sequence>
<evidence type="ECO:0000256" key="1">
    <source>
        <dbReference type="ARBA" id="ARBA00006518"/>
    </source>
</evidence>
<dbReference type="Pfam" id="PF25597">
    <property type="entry name" value="SH3_retrovirus"/>
    <property type="match status" value="1"/>
</dbReference>
<feature type="compositionally biased region" description="Polar residues" evidence="5">
    <location>
        <begin position="1491"/>
        <end position="1513"/>
    </location>
</feature>
<organism evidence="7 8">
    <name type="scientific">Centaurea solstitialis</name>
    <name type="common">yellow star-thistle</name>
    <dbReference type="NCBI Taxonomy" id="347529"/>
    <lineage>
        <taxon>Eukaryota</taxon>
        <taxon>Viridiplantae</taxon>
        <taxon>Streptophyta</taxon>
        <taxon>Embryophyta</taxon>
        <taxon>Tracheophyta</taxon>
        <taxon>Spermatophyta</taxon>
        <taxon>Magnoliopsida</taxon>
        <taxon>eudicotyledons</taxon>
        <taxon>Gunneridae</taxon>
        <taxon>Pentapetalae</taxon>
        <taxon>asterids</taxon>
        <taxon>campanulids</taxon>
        <taxon>Asterales</taxon>
        <taxon>Asteraceae</taxon>
        <taxon>Carduoideae</taxon>
        <taxon>Cardueae</taxon>
        <taxon>Centaureinae</taxon>
        <taxon>Centaurea</taxon>
    </lineage>
</organism>
<dbReference type="Pfam" id="PF20654">
    <property type="entry name" value="Sec3_C-term"/>
    <property type="match status" value="1"/>
</dbReference>
<reference evidence="7" key="1">
    <citation type="submission" date="2023-03" db="EMBL/GenBank/DDBJ databases">
        <title>Chromosome-scale reference genome and RAD-based genetic map of yellow starthistle (Centaurea solstitialis) reveal putative structural variation and QTLs associated with invader traits.</title>
        <authorList>
            <person name="Reatini B."/>
            <person name="Cang F.A."/>
            <person name="Jiang Q."/>
            <person name="Mckibben M.T.W."/>
            <person name="Barker M.S."/>
            <person name="Rieseberg L.H."/>
            <person name="Dlugosch K.M."/>
        </authorList>
    </citation>
    <scope>NUCLEOTIDE SEQUENCE</scope>
    <source>
        <strain evidence="7">CAN-66</strain>
        <tissue evidence="7">Leaf</tissue>
    </source>
</reference>
<evidence type="ECO:0000313" key="8">
    <source>
        <dbReference type="Proteomes" id="UP001172457"/>
    </source>
</evidence>
<evidence type="ECO:0000256" key="2">
    <source>
        <dbReference type="ARBA" id="ARBA00022448"/>
    </source>
</evidence>
<feature type="region of interest" description="Disordered" evidence="5">
    <location>
        <begin position="172"/>
        <end position="192"/>
    </location>
</feature>
<accession>A0AA38U5E2</accession>
<comment type="similarity">
    <text evidence="1">Belongs to the SEC3 family.</text>
</comment>
<dbReference type="GO" id="GO:0005886">
    <property type="term" value="C:plasma membrane"/>
    <property type="evidence" value="ECO:0007669"/>
    <property type="project" value="TreeGrafter"/>
</dbReference>
<dbReference type="GO" id="GO:0006893">
    <property type="term" value="P:Golgi to plasma membrane transport"/>
    <property type="evidence" value="ECO:0007669"/>
    <property type="project" value="TreeGrafter"/>
</dbReference>
<feature type="region of interest" description="Disordered" evidence="5">
    <location>
        <begin position="1458"/>
        <end position="1536"/>
    </location>
</feature>
<evidence type="ECO:0000259" key="6">
    <source>
        <dbReference type="PROSITE" id="PS50994"/>
    </source>
</evidence>
<feature type="region of interest" description="Disordered" evidence="5">
    <location>
        <begin position="566"/>
        <end position="593"/>
    </location>
</feature>
<dbReference type="InterPro" id="IPR012337">
    <property type="entry name" value="RNaseH-like_sf"/>
</dbReference>
<dbReference type="InterPro" id="IPR001584">
    <property type="entry name" value="Integrase_cat-core"/>
</dbReference>
<keyword evidence="2" id="KW-0813">Transport</keyword>
<dbReference type="SUPFAM" id="SSF56672">
    <property type="entry name" value="DNA/RNA polymerases"/>
    <property type="match status" value="1"/>
</dbReference>
<dbReference type="PANTHER" id="PTHR16092:SF32">
    <property type="entry name" value="EXOCYST COMPLEX COMPONENT SEC3"/>
    <property type="match status" value="1"/>
</dbReference>
<evidence type="ECO:0000256" key="3">
    <source>
        <dbReference type="ARBA" id="ARBA00022483"/>
    </source>
</evidence>
<dbReference type="InterPro" id="IPR057670">
    <property type="entry name" value="SH3_retrovirus"/>
</dbReference>
<keyword evidence="8" id="KW-1185">Reference proteome</keyword>
<gene>
    <name evidence="7" type="ORF">OSB04_003487</name>
</gene>
<dbReference type="SMART" id="SM01313">
    <property type="entry name" value="Sec3-PIP2_bind"/>
    <property type="match status" value="1"/>
</dbReference>
<evidence type="ECO:0000256" key="5">
    <source>
        <dbReference type="SAM" id="MobiDB-lite"/>
    </source>
</evidence>
<evidence type="ECO:0000313" key="7">
    <source>
        <dbReference type="EMBL" id="KAJ9567521.1"/>
    </source>
</evidence>
<dbReference type="Proteomes" id="UP001172457">
    <property type="component" value="Chromosome 1"/>
</dbReference>
<feature type="domain" description="Integrase catalytic" evidence="6">
    <location>
        <begin position="1232"/>
        <end position="1398"/>
    </location>
</feature>
<dbReference type="InterPro" id="IPR028258">
    <property type="entry name" value="Sec3-PIP2_bind"/>
</dbReference>
<dbReference type="InterPro" id="IPR013103">
    <property type="entry name" value="RVT_2"/>
</dbReference>
<dbReference type="GO" id="GO:0003676">
    <property type="term" value="F:nucleic acid binding"/>
    <property type="evidence" value="ECO:0007669"/>
    <property type="project" value="InterPro"/>
</dbReference>